<name>A0AAD8LZD0_9APIA</name>
<feature type="region of interest" description="Disordered" evidence="2">
    <location>
        <begin position="54"/>
        <end position="84"/>
    </location>
</feature>
<feature type="compositionally biased region" description="Basic and acidic residues" evidence="2">
    <location>
        <begin position="56"/>
        <end position="70"/>
    </location>
</feature>
<dbReference type="GO" id="GO:0005794">
    <property type="term" value="C:Golgi apparatus"/>
    <property type="evidence" value="ECO:0007669"/>
    <property type="project" value="TreeGrafter"/>
</dbReference>
<feature type="domain" description="Trichome birefringence-like C-terminal" evidence="4">
    <location>
        <begin position="208"/>
        <end position="269"/>
    </location>
</feature>
<keyword evidence="3" id="KW-1133">Transmembrane helix</keyword>
<dbReference type="Pfam" id="PF13839">
    <property type="entry name" value="PC-Esterase"/>
    <property type="match status" value="2"/>
</dbReference>
<gene>
    <name evidence="5" type="ORF">POM88_052294</name>
</gene>
<dbReference type="Proteomes" id="UP001237642">
    <property type="component" value="Unassembled WGS sequence"/>
</dbReference>
<evidence type="ECO:0000256" key="3">
    <source>
        <dbReference type="SAM" id="Phobius"/>
    </source>
</evidence>
<reference evidence="5" key="1">
    <citation type="submission" date="2023-02" db="EMBL/GenBank/DDBJ databases">
        <title>Genome of toxic invasive species Heracleum sosnowskyi carries increased number of genes despite the absence of recent whole-genome duplications.</title>
        <authorList>
            <person name="Schelkunov M."/>
            <person name="Shtratnikova V."/>
            <person name="Makarenko M."/>
            <person name="Klepikova A."/>
            <person name="Omelchenko D."/>
            <person name="Novikova G."/>
            <person name="Obukhova E."/>
            <person name="Bogdanov V."/>
            <person name="Penin A."/>
            <person name="Logacheva M."/>
        </authorList>
    </citation>
    <scope>NUCLEOTIDE SEQUENCE</scope>
    <source>
        <strain evidence="5">Hsosn_3</strain>
        <tissue evidence="5">Leaf</tissue>
    </source>
</reference>
<keyword evidence="6" id="KW-1185">Reference proteome</keyword>
<dbReference type="InterPro" id="IPR029962">
    <property type="entry name" value="TBL"/>
</dbReference>
<accession>A0AAD8LZD0</accession>
<keyword evidence="3" id="KW-0472">Membrane</keyword>
<feature type="transmembrane region" description="Helical" evidence="3">
    <location>
        <begin position="191"/>
        <end position="214"/>
    </location>
</feature>
<protein>
    <recommendedName>
        <fullName evidence="4">Trichome birefringence-like C-terminal domain-containing protein</fullName>
    </recommendedName>
</protein>
<feature type="transmembrane region" description="Helical" evidence="3">
    <location>
        <begin position="29"/>
        <end position="47"/>
    </location>
</feature>
<keyword evidence="3" id="KW-0812">Transmembrane</keyword>
<dbReference type="AlphaFoldDB" id="A0AAD8LZD0"/>
<evidence type="ECO:0000313" key="5">
    <source>
        <dbReference type="EMBL" id="KAK1353929.1"/>
    </source>
</evidence>
<comment type="similarity">
    <text evidence="1">Belongs to the PC-esterase family. TBL subfamily.</text>
</comment>
<dbReference type="PANTHER" id="PTHR32285">
    <property type="entry name" value="PROTEIN TRICHOME BIREFRINGENCE-LIKE 9-RELATED"/>
    <property type="match status" value="1"/>
</dbReference>
<dbReference type="InterPro" id="IPR026057">
    <property type="entry name" value="TBL_C"/>
</dbReference>
<evidence type="ECO:0000256" key="1">
    <source>
        <dbReference type="ARBA" id="ARBA00007727"/>
    </source>
</evidence>
<evidence type="ECO:0000256" key="2">
    <source>
        <dbReference type="SAM" id="MobiDB-lite"/>
    </source>
</evidence>
<dbReference type="EMBL" id="JAUIZM010000012">
    <property type="protein sequence ID" value="KAK1353929.1"/>
    <property type="molecule type" value="Genomic_DNA"/>
</dbReference>
<reference evidence="5" key="2">
    <citation type="submission" date="2023-05" db="EMBL/GenBank/DDBJ databases">
        <authorList>
            <person name="Schelkunov M.I."/>
        </authorList>
    </citation>
    <scope>NUCLEOTIDE SEQUENCE</scope>
    <source>
        <strain evidence="5">Hsosn_3</strain>
        <tissue evidence="5">Leaf</tissue>
    </source>
</reference>
<dbReference type="GO" id="GO:0016413">
    <property type="term" value="F:O-acetyltransferase activity"/>
    <property type="evidence" value="ECO:0007669"/>
    <property type="project" value="InterPro"/>
</dbReference>
<feature type="domain" description="Trichome birefringence-like C-terminal" evidence="4">
    <location>
        <begin position="296"/>
        <end position="330"/>
    </location>
</feature>
<proteinExistence type="inferred from homology"/>
<evidence type="ECO:0000259" key="4">
    <source>
        <dbReference type="Pfam" id="PF13839"/>
    </source>
</evidence>
<evidence type="ECO:0000313" key="6">
    <source>
        <dbReference type="Proteomes" id="UP001237642"/>
    </source>
</evidence>
<organism evidence="5 6">
    <name type="scientific">Heracleum sosnowskyi</name>
    <dbReference type="NCBI Taxonomy" id="360622"/>
    <lineage>
        <taxon>Eukaryota</taxon>
        <taxon>Viridiplantae</taxon>
        <taxon>Streptophyta</taxon>
        <taxon>Embryophyta</taxon>
        <taxon>Tracheophyta</taxon>
        <taxon>Spermatophyta</taxon>
        <taxon>Magnoliopsida</taxon>
        <taxon>eudicotyledons</taxon>
        <taxon>Gunneridae</taxon>
        <taxon>Pentapetalae</taxon>
        <taxon>asterids</taxon>
        <taxon>campanulids</taxon>
        <taxon>Apiales</taxon>
        <taxon>Apiaceae</taxon>
        <taxon>Apioideae</taxon>
        <taxon>apioid superclade</taxon>
        <taxon>Tordylieae</taxon>
        <taxon>Tordyliinae</taxon>
        <taxon>Heracleum</taxon>
    </lineage>
</organism>
<sequence length="335" mass="38710">MTTQINRDLRPPGPPQLTEIYDLDIFVDWMILCLNVFLMFCSFKYILQGQSSKGWKSSESRRGIKGDRGGASRRRIKRDRGGAQSKGMKLRVNWDTGYGIISRIICGLRERGVRRDIGKRMMRERGVTEVIKSNRIVSLRNRGGALRERDVRRGSARRRRFRAKLGSGATGSEKRKFEGRSWREEESEIDIGVGLSSSISLIIMFSTFFSYHWWLHTGRLRTWDYFQIGDKVIKEMDHMDAYNIALSTWGKWVDSNIDSTKTQVSSRGFLQYITKARDGMNLWRIIFFSKRNPLGLKKDGHPSRYADGGIDCSHWCVAAVPDSWNEILYTILVDM</sequence>
<comment type="caution">
    <text evidence="5">The sequence shown here is derived from an EMBL/GenBank/DDBJ whole genome shotgun (WGS) entry which is preliminary data.</text>
</comment>
<dbReference type="PANTHER" id="PTHR32285:SF30">
    <property type="entry name" value="PROTEIN TRICHOME BIREFRINGENCE-LIKE 42"/>
    <property type="match status" value="1"/>
</dbReference>